<dbReference type="PANTHER" id="PTHR42922:SF1">
    <property type="entry name" value="PHOSPHATE TRANSPORT SYSTEM PERMEASE PROTEIN PSTA"/>
    <property type="match status" value="1"/>
</dbReference>
<dbReference type="AlphaFoldDB" id="A0A7C3KEN6"/>
<evidence type="ECO:0000256" key="9">
    <source>
        <dbReference type="RuleBase" id="RU363043"/>
    </source>
</evidence>
<sequence>MAVPESIGGYESINLKKNSSSPRTLFSTVMSVVATLCAVLAIIPLFAVLFYLLRQGVQYLSPSLFVKLPPPPLADIGGFGNAFVGTLLTVGIASAISIPVGILAAVFLAEFAKDTAAPDENWIDFAVNILAGVPSIVMGTFAWATIVLTTGTYSAVAAGVALAILMLPTIVRTASEALEAVPGSYRQASIGLGAGKVDTVLRIVLPAATPAIVTGVMLAVARAIGETAPVLFTALFSQFWNRTVWEPTATLSMLVYSFAQVPYKNQQNLAWAGALVLVAIVLFLNILARWITRKR</sequence>
<keyword evidence="7 9" id="KW-1133">Transmembrane helix</keyword>
<evidence type="ECO:0000256" key="1">
    <source>
        <dbReference type="ARBA" id="ARBA00004651"/>
    </source>
</evidence>
<dbReference type="GO" id="GO:0005886">
    <property type="term" value="C:plasma membrane"/>
    <property type="evidence" value="ECO:0007669"/>
    <property type="project" value="UniProtKB-SubCell"/>
</dbReference>
<dbReference type="GO" id="GO:0005315">
    <property type="term" value="F:phosphate transmembrane transporter activity"/>
    <property type="evidence" value="ECO:0007669"/>
    <property type="project" value="InterPro"/>
</dbReference>
<proteinExistence type="inferred from homology"/>
<gene>
    <name evidence="11" type="primary">pstA</name>
    <name evidence="11" type="ORF">ENR64_14340</name>
</gene>
<reference evidence="11" key="1">
    <citation type="journal article" date="2020" name="mSystems">
        <title>Genome- and Community-Level Interaction Insights into Carbon Utilization and Element Cycling Functions of Hydrothermarchaeota in Hydrothermal Sediment.</title>
        <authorList>
            <person name="Zhou Z."/>
            <person name="Liu Y."/>
            <person name="Xu W."/>
            <person name="Pan J."/>
            <person name="Luo Z.H."/>
            <person name="Li M."/>
        </authorList>
    </citation>
    <scope>NUCLEOTIDE SEQUENCE [LARGE SCALE GENOMIC DNA]</scope>
    <source>
        <strain evidence="11">SpSt-418</strain>
    </source>
</reference>
<keyword evidence="4 9" id="KW-1003">Cell membrane</keyword>
<dbReference type="PANTHER" id="PTHR42922">
    <property type="entry name" value="PHOSPHATE TRANSPORT SYSTEM PERMEASE PROTEIN PSTA"/>
    <property type="match status" value="1"/>
</dbReference>
<feature type="transmembrane region" description="Helical" evidence="9">
    <location>
        <begin position="82"/>
        <end position="109"/>
    </location>
</feature>
<evidence type="ECO:0000256" key="8">
    <source>
        <dbReference type="ARBA" id="ARBA00023136"/>
    </source>
</evidence>
<evidence type="ECO:0000256" key="6">
    <source>
        <dbReference type="ARBA" id="ARBA00022692"/>
    </source>
</evidence>
<comment type="subcellular location">
    <subcellularLocation>
        <location evidence="1 9">Cell membrane</location>
        <topology evidence="1 9">Multi-pass membrane protein</topology>
    </subcellularLocation>
</comment>
<evidence type="ECO:0000256" key="4">
    <source>
        <dbReference type="ARBA" id="ARBA00022475"/>
    </source>
</evidence>
<dbReference type="InterPro" id="IPR005672">
    <property type="entry name" value="Phosphate_PstA"/>
</dbReference>
<feature type="transmembrane region" description="Helical" evidence="9">
    <location>
        <begin position="152"/>
        <end position="171"/>
    </location>
</feature>
<feature type="domain" description="ABC transmembrane type-1" evidence="10">
    <location>
        <begin position="83"/>
        <end position="288"/>
    </location>
</feature>
<dbReference type="NCBIfam" id="TIGR00974">
    <property type="entry name" value="3a0107s02c"/>
    <property type="match status" value="1"/>
</dbReference>
<name>A0A7C3KEN6_9CYAN</name>
<comment type="caution">
    <text evidence="9">Lacks conserved residue(s) required for the propagation of feature annotation.</text>
</comment>
<keyword evidence="5" id="KW-0592">Phosphate transport</keyword>
<comment type="similarity">
    <text evidence="2 9">Belongs to the binding-protein-dependent transport system permease family. CysTW subfamily.</text>
</comment>
<evidence type="ECO:0000256" key="5">
    <source>
        <dbReference type="ARBA" id="ARBA00022592"/>
    </source>
</evidence>
<feature type="transmembrane region" description="Helical" evidence="9">
    <location>
        <begin position="121"/>
        <end position="146"/>
    </location>
</feature>
<protein>
    <recommendedName>
        <fullName evidence="9">Phosphate transport system permease protein PstA</fullName>
    </recommendedName>
</protein>
<comment type="caution">
    <text evidence="11">The sequence shown here is derived from an EMBL/GenBank/DDBJ whole genome shotgun (WGS) entry which is preliminary data.</text>
</comment>
<evidence type="ECO:0000259" key="10">
    <source>
        <dbReference type="PROSITE" id="PS50928"/>
    </source>
</evidence>
<organism evidence="11">
    <name type="scientific">Oscillatoriales cyanobacterium SpSt-418</name>
    <dbReference type="NCBI Taxonomy" id="2282169"/>
    <lineage>
        <taxon>Bacteria</taxon>
        <taxon>Bacillati</taxon>
        <taxon>Cyanobacteriota</taxon>
        <taxon>Cyanophyceae</taxon>
        <taxon>Oscillatoriophycideae</taxon>
        <taxon>Oscillatoriales</taxon>
    </lineage>
</organism>
<dbReference type="InterPro" id="IPR051408">
    <property type="entry name" value="Phosphate_transprt_permease"/>
</dbReference>
<keyword evidence="6 9" id="KW-0812">Transmembrane</keyword>
<accession>A0A7C3KEN6</accession>
<dbReference type="EMBL" id="DSRU01000215">
    <property type="protein sequence ID" value="HFM98906.1"/>
    <property type="molecule type" value="Genomic_DNA"/>
</dbReference>
<feature type="transmembrane region" description="Helical" evidence="9">
    <location>
        <begin position="269"/>
        <end position="288"/>
    </location>
</feature>
<keyword evidence="3" id="KW-0813">Transport</keyword>
<dbReference type="Gene3D" id="1.10.3720.10">
    <property type="entry name" value="MetI-like"/>
    <property type="match status" value="1"/>
</dbReference>
<dbReference type="GO" id="GO:0035435">
    <property type="term" value="P:phosphate ion transmembrane transport"/>
    <property type="evidence" value="ECO:0007669"/>
    <property type="project" value="InterPro"/>
</dbReference>
<evidence type="ECO:0000256" key="3">
    <source>
        <dbReference type="ARBA" id="ARBA00022448"/>
    </source>
</evidence>
<dbReference type="CDD" id="cd06261">
    <property type="entry name" value="TM_PBP2"/>
    <property type="match status" value="1"/>
</dbReference>
<feature type="transmembrane region" description="Helical" evidence="9">
    <location>
        <begin position="25"/>
        <end position="53"/>
    </location>
</feature>
<dbReference type="Pfam" id="PF00528">
    <property type="entry name" value="BPD_transp_1"/>
    <property type="match status" value="1"/>
</dbReference>
<dbReference type="InterPro" id="IPR035906">
    <property type="entry name" value="MetI-like_sf"/>
</dbReference>
<dbReference type="PROSITE" id="PS50928">
    <property type="entry name" value="ABC_TM1"/>
    <property type="match status" value="1"/>
</dbReference>
<keyword evidence="8 9" id="KW-0472">Membrane</keyword>
<evidence type="ECO:0000256" key="7">
    <source>
        <dbReference type="ARBA" id="ARBA00022989"/>
    </source>
</evidence>
<evidence type="ECO:0000256" key="2">
    <source>
        <dbReference type="ARBA" id="ARBA00007069"/>
    </source>
</evidence>
<dbReference type="InterPro" id="IPR000515">
    <property type="entry name" value="MetI-like"/>
</dbReference>
<evidence type="ECO:0000313" key="11">
    <source>
        <dbReference type="EMBL" id="HFM98906.1"/>
    </source>
</evidence>
<dbReference type="SUPFAM" id="SSF161098">
    <property type="entry name" value="MetI-like"/>
    <property type="match status" value="1"/>
</dbReference>